<dbReference type="GO" id="GO:0016740">
    <property type="term" value="F:transferase activity"/>
    <property type="evidence" value="ECO:0007669"/>
    <property type="project" value="UniProtKB-KW"/>
</dbReference>
<dbReference type="Proteomes" id="UP000555728">
    <property type="component" value="Unassembled WGS sequence"/>
</dbReference>
<accession>A0A7W6WMJ2</accession>
<feature type="region of interest" description="Disordered" evidence="1">
    <location>
        <begin position="313"/>
        <end position="334"/>
    </location>
</feature>
<dbReference type="Pfam" id="PF02585">
    <property type="entry name" value="PIG-L"/>
    <property type="match status" value="1"/>
</dbReference>
<evidence type="ECO:0000313" key="3">
    <source>
        <dbReference type="EMBL" id="MBB4287818.1"/>
    </source>
</evidence>
<dbReference type="Gene3D" id="3.90.550.10">
    <property type="entry name" value="Spore Coat Polysaccharide Biosynthesis Protein SpsA, Chain A"/>
    <property type="match status" value="2"/>
</dbReference>
<dbReference type="InterPro" id="IPR001173">
    <property type="entry name" value="Glyco_trans_2-like"/>
</dbReference>
<reference evidence="3 4" key="1">
    <citation type="submission" date="2020-08" db="EMBL/GenBank/DDBJ databases">
        <title>Genome sequencing of Purple Non-Sulfur Bacteria from various extreme environments.</title>
        <authorList>
            <person name="Mayer M."/>
        </authorList>
    </citation>
    <scope>NUCLEOTIDE SEQUENCE [LARGE SCALE GENOMIC DNA]</scope>
    <source>
        <strain evidence="3 4">JA135</strain>
    </source>
</reference>
<name>A0A7W6WMJ2_9PROT</name>
<gene>
    <name evidence="3" type="ORF">GGD88_003575</name>
</gene>
<dbReference type="SUPFAM" id="SSF102588">
    <property type="entry name" value="LmbE-like"/>
    <property type="match status" value="1"/>
</dbReference>
<dbReference type="InterPro" id="IPR050834">
    <property type="entry name" value="Glycosyltransf_2"/>
</dbReference>
<dbReference type="Pfam" id="PF00535">
    <property type="entry name" value="Glycos_transf_2"/>
    <property type="match status" value="1"/>
</dbReference>
<organism evidence="3 4">
    <name type="scientific">Roseospira goensis</name>
    <dbReference type="NCBI Taxonomy" id="391922"/>
    <lineage>
        <taxon>Bacteria</taxon>
        <taxon>Pseudomonadati</taxon>
        <taxon>Pseudomonadota</taxon>
        <taxon>Alphaproteobacteria</taxon>
        <taxon>Rhodospirillales</taxon>
        <taxon>Rhodospirillaceae</taxon>
        <taxon>Roseospira</taxon>
    </lineage>
</organism>
<dbReference type="PANTHER" id="PTHR43685">
    <property type="entry name" value="GLYCOSYLTRANSFERASE"/>
    <property type="match status" value="1"/>
</dbReference>
<keyword evidence="4" id="KW-1185">Reference proteome</keyword>
<sequence length="939" mass="100222">MEHFFVPTRATVPTAARVLVLAPHPDDEVFGCGGTVARMAAAGSTIEVVVLSRPADDTMAETRRAESARAAAILGYPAPEGWTYQDGTLVGAIDLADRLADVLRARRPDLVFAPSPWEMHRDHRAVCEAVVTAFRDAEYRGRLAFYEVGQPLQPDTLVDITPVLEAKRAAMQVFESQLAVQDYARHIEALNAYRSYTLPRETRAAEAFLVLAGHEVPGALSRCPPDRVSAAVWSAERAVARCQADVDRLGAELAAVRGSTSWRVTRPLRAASAAAGRARVRLARLSAGSVGAIGAGWSRRLAALEADLEDSAPARRPAIGGTPDAGAGAAPRPDWVTVSQTRDGVRARVRVVVLVSPEAGLSAAMADALSALDYPRDRLDLVVVSPSETGAGADALVARLSAGGWAASVVAVPPKARDRARALNRILTGDPDAAFVLMLAGDAVPAPDTLSRLVAIATADAPDVASWEARTVPGERRLHYDPVSWETAASEHACTLLRVAAVRAVGGYDPAVSSAGAAMDLSLRLRRAGHRLRYCPVATVARPVSGDQGPGDEGPGDEGPGEDDPGGDGGRDADRAAWAVPSLRAASDAALMRLRCGSPHDGLLGLVLLRQAVLAAWGAGQRRACVAHLARLAGPLLRAAVGARARARRTPDPARPPVRFFGLDVDLRRRDRARCTVPPDPAETAPLVSVITRTHGDRGWLLGQAGLSVLQQTYPALEWIVVEDTGAAASGDGPSGIRRVVDALARHSGRPVRYETTPRRGRSAAGNHGLAVARGRWCLFLDDDDLLYADHVETLAARLRAEPSLVAAYGLAWTVACDIDGAAARIDETAWFVDPWQIQAYDEAALHHQNFMPIQSVLFERRLFEARGGFDESLDLLEDWDLWRRYAAGHAFGFVDKVTSLFRRPADSVRLAVRQTALLGAYDDVKRRTDAAVAQMAGP</sequence>
<dbReference type="InterPro" id="IPR003737">
    <property type="entry name" value="GlcNAc_PI_deacetylase-related"/>
</dbReference>
<feature type="region of interest" description="Disordered" evidence="1">
    <location>
        <begin position="541"/>
        <end position="574"/>
    </location>
</feature>
<proteinExistence type="predicted"/>
<dbReference type="AlphaFoldDB" id="A0A7W6WMJ2"/>
<dbReference type="EMBL" id="JACIGI010000054">
    <property type="protein sequence ID" value="MBB4287818.1"/>
    <property type="molecule type" value="Genomic_DNA"/>
</dbReference>
<protein>
    <submittedName>
        <fullName evidence="3">LmbE family N-acetylglucosaminyl deacetylase/GT2 family glycosyltransferase</fullName>
    </submittedName>
</protein>
<feature type="compositionally biased region" description="Acidic residues" evidence="1">
    <location>
        <begin position="554"/>
        <end position="566"/>
    </location>
</feature>
<dbReference type="PANTHER" id="PTHR43685:SF2">
    <property type="entry name" value="GLYCOSYLTRANSFERASE 2-LIKE DOMAIN-CONTAINING PROTEIN"/>
    <property type="match status" value="1"/>
</dbReference>
<evidence type="ECO:0000313" key="4">
    <source>
        <dbReference type="Proteomes" id="UP000555728"/>
    </source>
</evidence>
<dbReference type="RefSeq" id="WP_184437935.1">
    <property type="nucleotide sequence ID" value="NZ_JACIGI010000054.1"/>
</dbReference>
<feature type="domain" description="Glycosyltransferase 2-like" evidence="2">
    <location>
        <begin position="702"/>
        <end position="807"/>
    </location>
</feature>
<keyword evidence="3" id="KW-0808">Transferase</keyword>
<dbReference type="InterPro" id="IPR029044">
    <property type="entry name" value="Nucleotide-diphossugar_trans"/>
</dbReference>
<dbReference type="SUPFAM" id="SSF53448">
    <property type="entry name" value="Nucleotide-diphospho-sugar transferases"/>
    <property type="match status" value="2"/>
</dbReference>
<evidence type="ECO:0000256" key="1">
    <source>
        <dbReference type="SAM" id="MobiDB-lite"/>
    </source>
</evidence>
<comment type="caution">
    <text evidence="3">The sequence shown here is derived from an EMBL/GenBank/DDBJ whole genome shotgun (WGS) entry which is preliminary data.</text>
</comment>
<feature type="compositionally biased region" description="Low complexity" evidence="1">
    <location>
        <begin position="317"/>
        <end position="333"/>
    </location>
</feature>
<dbReference type="Gene3D" id="3.40.50.10320">
    <property type="entry name" value="LmbE-like"/>
    <property type="match status" value="1"/>
</dbReference>
<dbReference type="InterPro" id="IPR024078">
    <property type="entry name" value="LmbE-like_dom_sf"/>
</dbReference>
<evidence type="ECO:0000259" key="2">
    <source>
        <dbReference type="Pfam" id="PF00535"/>
    </source>
</evidence>